<organism evidence="1 2">
    <name type="scientific">Ruminococcus bicirculans</name>
    <name type="common">ex Wegman et al. 2014</name>
    <dbReference type="NCBI Taxonomy" id="1160721"/>
    <lineage>
        <taxon>Bacteria</taxon>
        <taxon>Bacillati</taxon>
        <taxon>Bacillota</taxon>
        <taxon>Clostridia</taxon>
        <taxon>Eubacteriales</taxon>
        <taxon>Oscillospiraceae</taxon>
        <taxon>Ruminococcus</taxon>
    </lineage>
</organism>
<protein>
    <submittedName>
        <fullName evidence="1">Imm1 family immunity protein</fullName>
    </submittedName>
</protein>
<proteinExistence type="predicted"/>
<dbReference type="RefSeq" id="WP_117859650.1">
    <property type="nucleotide sequence ID" value="NZ_DAWBUL010000151.1"/>
</dbReference>
<evidence type="ECO:0000313" key="2">
    <source>
        <dbReference type="Proteomes" id="UP001206236"/>
    </source>
</evidence>
<sequence>MKIKHFGGIEYANNISEFSEILQKKYGDGVNEFWITNNTQENPCLVVLVNKEMANLTYFPDEESLGFQSVGCQTNQKNDYCIFYTNTPEEEIEIRRDSIISVDKAFEAAKKFFYKREMPDNIEWTEN</sequence>
<comment type="caution">
    <text evidence="1">The sequence shown here is derived from an EMBL/GenBank/DDBJ whole genome shotgun (WGS) entry which is preliminary data.</text>
</comment>
<reference evidence="1" key="1">
    <citation type="submission" date="2022-06" db="EMBL/GenBank/DDBJ databases">
        <title>Isolation of gut microbiota from human fecal samples.</title>
        <authorList>
            <person name="Pamer E.G."/>
            <person name="Barat B."/>
            <person name="Waligurski E."/>
            <person name="Medina S."/>
            <person name="Paddock L."/>
            <person name="Mostad J."/>
        </authorList>
    </citation>
    <scope>NUCLEOTIDE SEQUENCE</scope>
    <source>
        <strain evidence="1">DFI.5.57</strain>
    </source>
</reference>
<dbReference type="Proteomes" id="UP001206236">
    <property type="component" value="Unassembled WGS sequence"/>
</dbReference>
<name>A0AAW5KL62_9FIRM</name>
<gene>
    <name evidence="1" type="ORF">NE632_12910</name>
</gene>
<accession>A0AAW5KL62</accession>
<dbReference type="EMBL" id="JANGCN010000041">
    <property type="protein sequence ID" value="MCQ5154195.1"/>
    <property type="molecule type" value="Genomic_DNA"/>
</dbReference>
<dbReference type="AlphaFoldDB" id="A0AAW5KL62"/>
<evidence type="ECO:0000313" key="1">
    <source>
        <dbReference type="EMBL" id="MCQ5154195.1"/>
    </source>
</evidence>